<feature type="chain" id="PRO_5045708585" description="T9SS type A sorting domain-containing protein" evidence="1">
    <location>
        <begin position="22"/>
        <end position="456"/>
    </location>
</feature>
<evidence type="ECO:0000313" key="2">
    <source>
        <dbReference type="EMBL" id="GAA3928049.1"/>
    </source>
</evidence>
<name>A0ABP7MQW1_9BACT</name>
<keyword evidence="3" id="KW-1185">Reference proteome</keyword>
<protein>
    <recommendedName>
        <fullName evidence="4">T9SS type A sorting domain-containing protein</fullName>
    </recommendedName>
</protein>
<dbReference type="Gene3D" id="2.40.128.720">
    <property type="match status" value="2"/>
</dbReference>
<evidence type="ECO:0000313" key="3">
    <source>
        <dbReference type="Proteomes" id="UP001499909"/>
    </source>
</evidence>
<keyword evidence="1" id="KW-0732">Signal</keyword>
<dbReference type="RefSeq" id="WP_345111496.1">
    <property type="nucleotide sequence ID" value="NZ_BAABDH010000020.1"/>
</dbReference>
<organism evidence="2 3">
    <name type="scientific">Hymenobacter algoricola</name>
    <dbReference type="NCBI Taxonomy" id="486267"/>
    <lineage>
        <taxon>Bacteria</taxon>
        <taxon>Pseudomonadati</taxon>
        <taxon>Bacteroidota</taxon>
        <taxon>Cytophagia</taxon>
        <taxon>Cytophagales</taxon>
        <taxon>Hymenobacteraceae</taxon>
        <taxon>Hymenobacter</taxon>
    </lineage>
</organism>
<evidence type="ECO:0000256" key="1">
    <source>
        <dbReference type="SAM" id="SignalP"/>
    </source>
</evidence>
<proteinExistence type="predicted"/>
<evidence type="ECO:0008006" key="4">
    <source>
        <dbReference type="Google" id="ProtNLM"/>
    </source>
</evidence>
<dbReference type="Proteomes" id="UP001499909">
    <property type="component" value="Unassembled WGS sequence"/>
</dbReference>
<dbReference type="EMBL" id="BAABDH010000020">
    <property type="protein sequence ID" value="GAA3928049.1"/>
    <property type="molecule type" value="Genomic_DNA"/>
</dbReference>
<sequence>MKTLCLLVLLLPLLASLTPGAAQTRHLPAPAPTRLEAALQHYSPRLRLAAAPSPARRPGQTSLTRPGRGVVYDWNAAAGAWQDPQVILYAYNAQGQPSLETRADSATAVPSFRLQYTYNAQNQLTEALQQDYFGTAWTNSFRQTTAFDAQGNATEELGQDWISGAWSTTFGSRYVNTYTAGNFLAQQVVQTFDAATTTFADDYRVSYKVPVAGPYTEFTVQRWNAGQWQDESRVTAIVWHSAERQLPLSLEVQIPINAVWVSVQRLTAAYQPNGSSVAITELRPNPSGPWLNDARTTDTYDAYDNQTDLLHETWDGTAWILNDRYHALLTYDAQHVVLRRDEQLATGSSGGQLINQRRFNFGSFLVIPLATTAGQLPALRLSLYPNPTAGPATLELTGPGSPGPLTAEVRNALGQVVATLLVRPGQPTRLPRLPAGVYAVLVPTAQGRLVGRLMQQ</sequence>
<reference evidence="3" key="1">
    <citation type="journal article" date="2019" name="Int. J. Syst. Evol. Microbiol.">
        <title>The Global Catalogue of Microorganisms (GCM) 10K type strain sequencing project: providing services to taxonomists for standard genome sequencing and annotation.</title>
        <authorList>
            <consortium name="The Broad Institute Genomics Platform"/>
            <consortium name="The Broad Institute Genome Sequencing Center for Infectious Disease"/>
            <person name="Wu L."/>
            <person name="Ma J."/>
        </authorList>
    </citation>
    <scope>NUCLEOTIDE SEQUENCE [LARGE SCALE GENOMIC DNA]</scope>
    <source>
        <strain evidence="3">JCM 17214</strain>
    </source>
</reference>
<dbReference type="NCBIfam" id="TIGR04183">
    <property type="entry name" value="Por_Secre_tail"/>
    <property type="match status" value="1"/>
</dbReference>
<dbReference type="InterPro" id="IPR026444">
    <property type="entry name" value="Secre_tail"/>
</dbReference>
<gene>
    <name evidence="2" type="ORF">GCM10022406_12110</name>
</gene>
<comment type="caution">
    <text evidence="2">The sequence shown here is derived from an EMBL/GenBank/DDBJ whole genome shotgun (WGS) entry which is preliminary data.</text>
</comment>
<feature type="signal peptide" evidence="1">
    <location>
        <begin position="1"/>
        <end position="21"/>
    </location>
</feature>
<accession>A0ABP7MQW1</accession>